<keyword evidence="4" id="KW-1185">Reference proteome</keyword>
<dbReference type="RefSeq" id="XP_056521189.1">
    <property type="nucleotide sequence ID" value="XM_056667593.1"/>
</dbReference>
<evidence type="ECO:0000256" key="2">
    <source>
        <dbReference type="SAM" id="MobiDB-lite"/>
    </source>
</evidence>
<sequence>MPAIKEGENRRRQSPRLTERSESSQPDPHEATSSDATPDTTEATSSDATSDTTIPSTQAICYEVNKLRQTFESVYSDLREREDKLQNALLREEERERLLAEALSKAIQREEILNVELETPGMVQSGAYQYLSLDKETPRELLRYLRLWQSPPECDPTYRASWRNPTEV</sequence>
<evidence type="ECO:0000256" key="1">
    <source>
        <dbReference type="SAM" id="Coils"/>
    </source>
</evidence>
<accession>A0A9W9GVG3</accession>
<reference evidence="3" key="2">
    <citation type="journal article" date="2023" name="IMA Fungus">
        <title>Comparative genomic study of the Penicillium genus elucidates a diverse pangenome and 15 lateral gene transfer events.</title>
        <authorList>
            <person name="Petersen C."/>
            <person name="Sorensen T."/>
            <person name="Nielsen M.R."/>
            <person name="Sondergaard T.E."/>
            <person name="Sorensen J.L."/>
            <person name="Fitzpatrick D.A."/>
            <person name="Frisvad J.C."/>
            <person name="Nielsen K.L."/>
        </authorList>
    </citation>
    <scope>NUCLEOTIDE SEQUENCE</scope>
    <source>
        <strain evidence="3">IBT 22155</strain>
    </source>
</reference>
<comment type="caution">
    <text evidence="3">The sequence shown here is derived from an EMBL/GenBank/DDBJ whole genome shotgun (WGS) entry which is preliminary data.</text>
</comment>
<feature type="compositionally biased region" description="Basic and acidic residues" evidence="2">
    <location>
        <begin position="1"/>
        <end position="32"/>
    </location>
</feature>
<organism evidence="3 4">
    <name type="scientific">Penicillium bovifimosum</name>
    <dbReference type="NCBI Taxonomy" id="126998"/>
    <lineage>
        <taxon>Eukaryota</taxon>
        <taxon>Fungi</taxon>
        <taxon>Dikarya</taxon>
        <taxon>Ascomycota</taxon>
        <taxon>Pezizomycotina</taxon>
        <taxon>Eurotiomycetes</taxon>
        <taxon>Eurotiomycetidae</taxon>
        <taxon>Eurotiales</taxon>
        <taxon>Aspergillaceae</taxon>
        <taxon>Penicillium</taxon>
    </lineage>
</organism>
<keyword evidence="1" id="KW-0175">Coiled coil</keyword>
<protein>
    <submittedName>
        <fullName evidence="3">Uncharacterized protein</fullName>
    </submittedName>
</protein>
<reference evidence="3" key="1">
    <citation type="submission" date="2022-11" db="EMBL/GenBank/DDBJ databases">
        <authorList>
            <person name="Petersen C."/>
        </authorList>
    </citation>
    <scope>NUCLEOTIDE SEQUENCE</scope>
    <source>
        <strain evidence="3">IBT 22155</strain>
    </source>
</reference>
<proteinExistence type="predicted"/>
<dbReference type="Proteomes" id="UP001149079">
    <property type="component" value="Unassembled WGS sequence"/>
</dbReference>
<dbReference type="GeneID" id="81406763"/>
<dbReference type="EMBL" id="JAPQKL010000005">
    <property type="protein sequence ID" value="KAJ5130810.1"/>
    <property type="molecule type" value="Genomic_DNA"/>
</dbReference>
<name>A0A9W9GVG3_9EURO</name>
<feature type="compositionally biased region" description="Low complexity" evidence="2">
    <location>
        <begin position="33"/>
        <end position="54"/>
    </location>
</feature>
<evidence type="ECO:0000313" key="4">
    <source>
        <dbReference type="Proteomes" id="UP001149079"/>
    </source>
</evidence>
<feature type="region of interest" description="Disordered" evidence="2">
    <location>
        <begin position="1"/>
        <end position="54"/>
    </location>
</feature>
<evidence type="ECO:0000313" key="3">
    <source>
        <dbReference type="EMBL" id="KAJ5130810.1"/>
    </source>
</evidence>
<feature type="coiled-coil region" evidence="1">
    <location>
        <begin position="75"/>
        <end position="110"/>
    </location>
</feature>
<dbReference type="AlphaFoldDB" id="A0A9W9GVG3"/>
<gene>
    <name evidence="3" type="ORF">N7515_006849</name>
</gene>